<feature type="transmembrane region" description="Helical" evidence="1">
    <location>
        <begin position="61"/>
        <end position="85"/>
    </location>
</feature>
<name>A0A813HZ31_POLGL</name>
<protein>
    <submittedName>
        <fullName evidence="3">Uncharacterized protein</fullName>
    </submittedName>
</protein>
<keyword evidence="1" id="KW-1133">Transmembrane helix</keyword>
<evidence type="ECO:0000313" key="5">
    <source>
        <dbReference type="Proteomes" id="UP000654075"/>
    </source>
</evidence>
<dbReference type="Proteomes" id="UP000654075">
    <property type="component" value="Unassembled WGS sequence"/>
</dbReference>
<dbReference type="EMBL" id="CAJNNW010002541">
    <property type="protein sequence ID" value="CAE8644363.1"/>
    <property type="molecule type" value="Genomic_DNA"/>
</dbReference>
<organism evidence="3 4">
    <name type="scientific">Polarella glacialis</name>
    <name type="common">Dinoflagellate</name>
    <dbReference type="NCBI Taxonomy" id="89957"/>
    <lineage>
        <taxon>Eukaryota</taxon>
        <taxon>Sar</taxon>
        <taxon>Alveolata</taxon>
        <taxon>Dinophyceae</taxon>
        <taxon>Suessiales</taxon>
        <taxon>Suessiaceae</taxon>
        <taxon>Polarella</taxon>
    </lineage>
</organism>
<gene>
    <name evidence="2" type="ORF">PGLA1383_LOCUS13726</name>
    <name evidence="3" type="ORF">PGLA2088_LOCUS2997</name>
</gene>
<proteinExistence type="predicted"/>
<evidence type="ECO:0000313" key="2">
    <source>
        <dbReference type="EMBL" id="CAE8595212.1"/>
    </source>
</evidence>
<keyword evidence="1" id="KW-0472">Membrane</keyword>
<reference evidence="3" key="1">
    <citation type="submission" date="2021-02" db="EMBL/GenBank/DDBJ databases">
        <authorList>
            <person name="Dougan E. K."/>
            <person name="Rhodes N."/>
            <person name="Thang M."/>
            <person name="Chan C."/>
        </authorList>
    </citation>
    <scope>NUCLEOTIDE SEQUENCE</scope>
</reference>
<comment type="caution">
    <text evidence="3">The sequence shown here is derived from an EMBL/GenBank/DDBJ whole genome shotgun (WGS) entry which is preliminary data.</text>
</comment>
<dbReference type="AlphaFoldDB" id="A0A813HZ31"/>
<evidence type="ECO:0000256" key="1">
    <source>
        <dbReference type="SAM" id="Phobius"/>
    </source>
</evidence>
<keyword evidence="5" id="KW-1185">Reference proteome</keyword>
<keyword evidence="1" id="KW-0812">Transmembrane</keyword>
<evidence type="ECO:0000313" key="4">
    <source>
        <dbReference type="Proteomes" id="UP000626109"/>
    </source>
</evidence>
<accession>A0A813HZ31</accession>
<evidence type="ECO:0000313" key="3">
    <source>
        <dbReference type="EMBL" id="CAE8644363.1"/>
    </source>
</evidence>
<dbReference type="EMBL" id="CAJNNV010007667">
    <property type="protein sequence ID" value="CAE8595212.1"/>
    <property type="molecule type" value="Genomic_DNA"/>
</dbReference>
<sequence>MGFFAEASGKVCITVSDDEETDMTDMVSESEMRPLTPSKGSFCDQQSKLLPADPSCCPLSRLWVCALAVVLVPFALYSVAVFFAVAPDAPWDRYHAEGNQGMLQSRLDSAEYTFTAPGAGACDADDYAIWDKNFSRKFQPEIRTCATPCFGGTECTTDCFARFGYSKPCAKCFGILGNCGGSNCLLLCSFGDPPPCQRCVDKHCKTGPHSFWNCSGLPKRLPDTPIIEAAAAQALTV</sequence>
<dbReference type="Proteomes" id="UP000626109">
    <property type="component" value="Unassembled WGS sequence"/>
</dbReference>